<dbReference type="Proteomes" id="UP000683551">
    <property type="component" value="Chromosome"/>
</dbReference>
<evidence type="ECO:0000313" key="14">
    <source>
        <dbReference type="EMBL" id="QWY77453.1"/>
    </source>
</evidence>
<evidence type="ECO:0000256" key="5">
    <source>
        <dbReference type="ARBA" id="ARBA00022679"/>
    </source>
</evidence>
<sequence length="443" mass="49140">MKRSLQGQLLRALGVTILVTGVLTGMVSFRFAYDEGEDFQDDTLRQIAALVDTEFLRQNSGLGLPIDRDIDPETRILVSVLPSRQVPWISSDLSAGFHTVQGPEGEWRVFIRPGTQGKIAVAQVIDARDDLALHSALWTLVPLLLLLLLLMLLVAHVVRRELAVLPRLARELDHQSPEQPEPLSAQAIPAEVVPFMLSINRLLARIRTLMEAQRRFIADAAHEMRSPLTALLLQVQNLEQSAPISLSGRIKPLKEGIVRTCQLVEQLLSHARSQVGSTQWIPVSCFQLGRTLVSDLMPLAEARHMDLGLECPETLEVISDPQLLPLILRNALDNALRYAPEGSEVTLRIRIEGPYGVFEVEDTGPGIPEDEKLRVFEPFHRVMGSNVAGSGLGLTIAREAAQRLGGEVSLQDRVVGRGLIFRYCQHLKRDFPPVTGRDNRDAL</sequence>
<dbReference type="SUPFAM" id="SSF55874">
    <property type="entry name" value="ATPase domain of HSP90 chaperone/DNA topoisomerase II/histidine kinase"/>
    <property type="match status" value="1"/>
</dbReference>
<keyword evidence="7 14" id="KW-0418">Kinase</keyword>
<comment type="catalytic activity">
    <reaction evidence="1">
        <text>ATP + protein L-histidine = ADP + protein N-phospho-L-histidine.</text>
        <dbReference type="EC" id="2.7.13.3"/>
    </reaction>
</comment>
<dbReference type="PATRIC" id="fig|1789004.3.peg.430"/>
<protein>
    <recommendedName>
        <fullName evidence="3">histidine kinase</fullName>
        <ecNumber evidence="3">2.7.13.3</ecNumber>
    </recommendedName>
</protein>
<dbReference type="Pfam" id="PF02518">
    <property type="entry name" value="HATPase_c"/>
    <property type="match status" value="1"/>
</dbReference>
<feature type="transmembrane region" description="Helical" evidence="11">
    <location>
        <begin position="136"/>
        <end position="158"/>
    </location>
</feature>
<evidence type="ECO:0000256" key="8">
    <source>
        <dbReference type="ARBA" id="ARBA00022989"/>
    </source>
</evidence>
<evidence type="ECO:0000256" key="9">
    <source>
        <dbReference type="ARBA" id="ARBA00023012"/>
    </source>
</evidence>
<keyword evidence="4" id="KW-0597">Phosphoprotein</keyword>
<dbReference type="GO" id="GO:0005886">
    <property type="term" value="C:plasma membrane"/>
    <property type="evidence" value="ECO:0007669"/>
    <property type="project" value="TreeGrafter"/>
</dbReference>
<keyword evidence="6 11" id="KW-0812">Transmembrane</keyword>
<dbReference type="AlphaFoldDB" id="A0A859ABL5"/>
<reference evidence="13 15" key="1">
    <citation type="submission" date="2016-01" db="EMBL/GenBank/DDBJ databases">
        <title>Genome sequence of the acidophilic iron oxidising Ferrovum strain Z-31.</title>
        <authorList>
            <person name="Poehlein A."/>
            <person name="Ullrich S.R."/>
            <person name="Schloemann M."/>
            <person name="Muehling M."/>
            <person name="Daniel R."/>
        </authorList>
    </citation>
    <scope>NUCLEOTIDE SEQUENCE [LARGE SCALE GENOMIC DNA]</scope>
    <source>
        <strain evidence="13 15">Z-31</strain>
    </source>
</reference>
<dbReference type="PRINTS" id="PR00344">
    <property type="entry name" value="BCTRLSENSOR"/>
</dbReference>
<dbReference type="InterPro" id="IPR036097">
    <property type="entry name" value="HisK_dim/P_sf"/>
</dbReference>
<dbReference type="PANTHER" id="PTHR45436">
    <property type="entry name" value="SENSOR HISTIDINE KINASE YKOH"/>
    <property type="match status" value="1"/>
</dbReference>
<dbReference type="SMART" id="SM00387">
    <property type="entry name" value="HATPase_c"/>
    <property type="match status" value="1"/>
</dbReference>
<keyword evidence="15" id="KW-1185">Reference proteome</keyword>
<evidence type="ECO:0000256" key="10">
    <source>
        <dbReference type="ARBA" id="ARBA00023136"/>
    </source>
</evidence>
<evidence type="ECO:0000256" key="6">
    <source>
        <dbReference type="ARBA" id="ARBA00022692"/>
    </source>
</evidence>
<evidence type="ECO:0000313" key="13">
    <source>
        <dbReference type="EMBL" id="KXW59068.1"/>
    </source>
</evidence>
<dbReference type="InterPro" id="IPR005467">
    <property type="entry name" value="His_kinase_dom"/>
</dbReference>
<dbReference type="Pfam" id="PF00512">
    <property type="entry name" value="HisKA"/>
    <property type="match status" value="1"/>
</dbReference>
<feature type="domain" description="Histidine kinase" evidence="12">
    <location>
        <begin position="219"/>
        <end position="429"/>
    </location>
</feature>
<dbReference type="CDD" id="cd00082">
    <property type="entry name" value="HisKA"/>
    <property type="match status" value="1"/>
</dbReference>
<dbReference type="SUPFAM" id="SSF47384">
    <property type="entry name" value="Homodimeric domain of signal transducing histidine kinase"/>
    <property type="match status" value="1"/>
</dbReference>
<proteinExistence type="predicted"/>
<evidence type="ECO:0000256" key="11">
    <source>
        <dbReference type="SAM" id="Phobius"/>
    </source>
</evidence>
<dbReference type="Gene3D" id="1.10.287.130">
    <property type="match status" value="1"/>
</dbReference>
<accession>A0A859ABL5</accession>
<dbReference type="CDD" id="cd00075">
    <property type="entry name" value="HATPase"/>
    <property type="match status" value="1"/>
</dbReference>
<dbReference type="RefSeq" id="WP_051861742.1">
    <property type="nucleotide sequence ID" value="NZ_CP053675.1"/>
</dbReference>
<dbReference type="InterPro" id="IPR003661">
    <property type="entry name" value="HisK_dim/P_dom"/>
</dbReference>
<evidence type="ECO:0000256" key="2">
    <source>
        <dbReference type="ARBA" id="ARBA00004141"/>
    </source>
</evidence>
<dbReference type="PANTHER" id="PTHR45436:SF15">
    <property type="entry name" value="SENSOR HISTIDINE KINASE CUSS"/>
    <property type="match status" value="1"/>
</dbReference>
<gene>
    <name evidence="13" type="primary">qseC_1</name>
    <name evidence="13" type="ORF">FEMY_04300</name>
    <name evidence="14" type="ORF">JZL65_13495</name>
</gene>
<evidence type="ECO:0000259" key="12">
    <source>
        <dbReference type="PROSITE" id="PS50109"/>
    </source>
</evidence>
<organism evidence="13 15">
    <name type="scientific">Ferrovum myxofaciens</name>
    <dbReference type="NCBI Taxonomy" id="416213"/>
    <lineage>
        <taxon>Bacteria</taxon>
        <taxon>Pseudomonadati</taxon>
        <taxon>Pseudomonadota</taxon>
        <taxon>Betaproteobacteria</taxon>
        <taxon>Ferrovales</taxon>
        <taxon>Ferrovaceae</taxon>
        <taxon>Ferrovum</taxon>
    </lineage>
</organism>
<name>A0A859ABL5_9PROT</name>
<evidence type="ECO:0000256" key="4">
    <source>
        <dbReference type="ARBA" id="ARBA00022553"/>
    </source>
</evidence>
<dbReference type="EMBL" id="LRRD01000006">
    <property type="protein sequence ID" value="KXW59068.1"/>
    <property type="molecule type" value="Genomic_DNA"/>
</dbReference>
<dbReference type="EC" id="2.7.13.3" evidence="3"/>
<evidence type="ECO:0000256" key="1">
    <source>
        <dbReference type="ARBA" id="ARBA00000085"/>
    </source>
</evidence>
<keyword evidence="5 13" id="KW-0808">Transferase</keyword>
<dbReference type="PROSITE" id="PS50109">
    <property type="entry name" value="HIS_KIN"/>
    <property type="match status" value="1"/>
</dbReference>
<dbReference type="SMART" id="SM00388">
    <property type="entry name" value="HisKA"/>
    <property type="match status" value="1"/>
</dbReference>
<dbReference type="Gene3D" id="3.30.565.10">
    <property type="entry name" value="Histidine kinase-like ATPase, C-terminal domain"/>
    <property type="match status" value="1"/>
</dbReference>
<dbReference type="InterPro" id="IPR036890">
    <property type="entry name" value="HATPase_C_sf"/>
</dbReference>
<dbReference type="EMBL" id="CP071137">
    <property type="protein sequence ID" value="QWY77453.1"/>
    <property type="molecule type" value="Genomic_DNA"/>
</dbReference>
<dbReference type="InterPro" id="IPR003594">
    <property type="entry name" value="HATPase_dom"/>
</dbReference>
<feature type="transmembrane region" description="Helical" evidence="11">
    <location>
        <begin position="12"/>
        <end position="33"/>
    </location>
</feature>
<evidence type="ECO:0000313" key="15">
    <source>
        <dbReference type="Proteomes" id="UP000075653"/>
    </source>
</evidence>
<reference evidence="14" key="2">
    <citation type="submission" date="2021-02" db="EMBL/GenBank/DDBJ databases">
        <title>Comparative genomics of Ferrovum myxofaciens strains, predominant extremophile bacteria forming large biofilm stalactites in acid mine ecosystems.</title>
        <authorList>
            <person name="Burkartova K."/>
            <person name="Ridl J."/>
            <person name="Pajer P."/>
            <person name="Falteisek L."/>
        </authorList>
    </citation>
    <scope>NUCLEOTIDE SEQUENCE</scope>
    <source>
        <strain evidence="14">MI1III</strain>
    </source>
</reference>
<keyword evidence="10 11" id="KW-0472">Membrane</keyword>
<keyword evidence="8 11" id="KW-1133">Transmembrane helix</keyword>
<dbReference type="OrthoDB" id="8554694at2"/>
<accession>A0A149W0U3</accession>
<comment type="subcellular location">
    <subcellularLocation>
        <location evidence="2">Membrane</location>
        <topology evidence="2">Multi-pass membrane protein</topology>
    </subcellularLocation>
</comment>
<dbReference type="Proteomes" id="UP000075653">
    <property type="component" value="Unassembled WGS sequence"/>
</dbReference>
<dbReference type="InterPro" id="IPR050428">
    <property type="entry name" value="TCS_sensor_his_kinase"/>
</dbReference>
<dbReference type="GeneID" id="301710842"/>
<dbReference type="InterPro" id="IPR004358">
    <property type="entry name" value="Sig_transdc_His_kin-like_C"/>
</dbReference>
<dbReference type="GO" id="GO:0000155">
    <property type="term" value="F:phosphorelay sensor kinase activity"/>
    <property type="evidence" value="ECO:0007669"/>
    <property type="project" value="InterPro"/>
</dbReference>
<keyword evidence="9" id="KW-0902">Two-component regulatory system</keyword>
<evidence type="ECO:0000256" key="7">
    <source>
        <dbReference type="ARBA" id="ARBA00022777"/>
    </source>
</evidence>
<evidence type="ECO:0000256" key="3">
    <source>
        <dbReference type="ARBA" id="ARBA00012438"/>
    </source>
</evidence>